<keyword evidence="1" id="KW-1133">Transmembrane helix</keyword>
<dbReference type="RefSeq" id="WP_071614111.1">
    <property type="nucleotide sequence ID" value="NZ_CP015756.1"/>
</dbReference>
<feature type="transmembrane region" description="Helical" evidence="1">
    <location>
        <begin position="150"/>
        <end position="178"/>
    </location>
</feature>
<dbReference type="EMBL" id="CP015756">
    <property type="protein sequence ID" value="APC41820.1"/>
    <property type="molecule type" value="Genomic_DNA"/>
</dbReference>
<keyword evidence="3" id="KW-1185">Reference proteome</keyword>
<dbReference type="KEGG" id="ceu:A7L45_17980"/>
<dbReference type="AlphaFoldDB" id="A0A1J0GKC2"/>
<dbReference type="InterPro" id="IPR021205">
    <property type="entry name" value="Lanti_perm_SpaE/MutE/EpiE-like"/>
</dbReference>
<dbReference type="NCBIfam" id="TIGR03732">
    <property type="entry name" value="lanti_perm_MutE"/>
    <property type="match status" value="1"/>
</dbReference>
<dbReference type="STRING" id="1552.A7L45_17980"/>
<feature type="transmembrane region" description="Helical" evidence="1">
    <location>
        <begin position="91"/>
        <end position="114"/>
    </location>
</feature>
<proteinExistence type="predicted"/>
<keyword evidence="1" id="KW-0472">Membrane</keyword>
<dbReference type="Pfam" id="PF13346">
    <property type="entry name" value="ABC2_membrane_5"/>
    <property type="match status" value="1"/>
</dbReference>
<dbReference type="Proteomes" id="UP000182569">
    <property type="component" value="Chromosome"/>
</dbReference>
<reference evidence="3" key="1">
    <citation type="journal article" date="2016" name="Front. Microbiol.">
        <title>Complete Genome Sequence of Clostridium estertheticum DSM 8809, a Microbe Identified in Spoiled Vacuum Packed Beef.</title>
        <authorList>
            <person name="Yu Z."/>
            <person name="Gunn L."/>
            <person name="Brennan E."/>
            <person name="Reid R."/>
            <person name="Wall P.G."/>
            <person name="Gaora O.P."/>
            <person name="Hurley D."/>
            <person name="Bolton D."/>
            <person name="Fanning S."/>
        </authorList>
    </citation>
    <scope>NUCLEOTIDE SEQUENCE [LARGE SCALE GENOMIC DNA]</scope>
    <source>
        <strain evidence="3">DSM 8809</strain>
    </source>
</reference>
<evidence type="ECO:0000313" key="2">
    <source>
        <dbReference type="EMBL" id="APC41820.1"/>
    </source>
</evidence>
<evidence type="ECO:0000256" key="1">
    <source>
        <dbReference type="SAM" id="Phobius"/>
    </source>
</evidence>
<feature type="transmembrane region" description="Helical" evidence="1">
    <location>
        <begin position="45"/>
        <end position="64"/>
    </location>
</feature>
<dbReference type="OrthoDB" id="9776525at2"/>
<sequence>MLKYLQAENLKCKRTFIKKLIFIAPIVPLLVGFMTGRYFETNSFNQWYTLILPGYISIMAVMTNEKDQKKLHYRAVFGLPISLKKVWISKVLTNGIYMTFSCMVFIVGIFLGSYLRITPVPAFSALAGAALIAVTSLWQIPLCMFLAKKLGMLGTVLINVGVGTVLNVMAVSTSMWWISPYSWTTRIMCPILGILPNGELAIIGDPLRNPGVIPIGIILSIILFVLLMIVTANWFEKEEVN</sequence>
<feature type="transmembrane region" description="Helical" evidence="1">
    <location>
        <begin position="120"/>
        <end position="138"/>
    </location>
</feature>
<dbReference type="InterPro" id="IPR025699">
    <property type="entry name" value="ABC2_memb-like"/>
</dbReference>
<accession>A0A1J0GKC2</accession>
<gene>
    <name evidence="2" type="ORF">A7L45_17980</name>
</gene>
<evidence type="ECO:0000313" key="3">
    <source>
        <dbReference type="Proteomes" id="UP000182569"/>
    </source>
</evidence>
<feature type="transmembrane region" description="Helical" evidence="1">
    <location>
        <begin position="212"/>
        <end position="235"/>
    </location>
</feature>
<dbReference type="CDD" id="cd21807">
    <property type="entry name" value="ABC-2_lan_permease_MutE_EpiE-like"/>
    <property type="match status" value="1"/>
</dbReference>
<name>A0A1J0GKC2_9CLOT</name>
<protein>
    <submittedName>
        <fullName evidence="2">Multidrug ABC transporter permease</fullName>
    </submittedName>
</protein>
<keyword evidence="1" id="KW-0812">Transmembrane</keyword>
<organism evidence="2 3">
    <name type="scientific">Clostridium estertheticum subsp. estertheticum</name>
    <dbReference type="NCBI Taxonomy" id="1552"/>
    <lineage>
        <taxon>Bacteria</taxon>
        <taxon>Bacillati</taxon>
        <taxon>Bacillota</taxon>
        <taxon>Clostridia</taxon>
        <taxon>Eubacteriales</taxon>
        <taxon>Clostridiaceae</taxon>
        <taxon>Clostridium</taxon>
    </lineage>
</organism>
<feature type="transmembrane region" description="Helical" evidence="1">
    <location>
        <begin position="20"/>
        <end position="39"/>
    </location>
</feature>